<dbReference type="Pfam" id="PF07509">
    <property type="entry name" value="DUF1523"/>
    <property type="match status" value="1"/>
</dbReference>
<proteinExistence type="predicted"/>
<dbReference type="STRING" id="576131.SAMN05444486_10126"/>
<evidence type="ECO:0000256" key="1">
    <source>
        <dbReference type="SAM" id="Phobius"/>
    </source>
</evidence>
<dbReference type="Proteomes" id="UP000199026">
    <property type="component" value="Unassembled WGS sequence"/>
</dbReference>
<gene>
    <name evidence="2" type="ORF">SAMN05444486_10126</name>
</gene>
<evidence type="ECO:0000313" key="2">
    <source>
        <dbReference type="EMBL" id="SDY06523.1"/>
    </source>
</evidence>
<evidence type="ECO:0000313" key="3">
    <source>
        <dbReference type="Proteomes" id="UP000199026"/>
    </source>
</evidence>
<keyword evidence="1" id="KW-0472">Membrane</keyword>
<keyword evidence="1" id="KW-1133">Transmembrane helix</keyword>
<dbReference type="OrthoDB" id="5354324at2"/>
<organism evidence="2 3">
    <name type="scientific">Lentibacter algarum</name>
    <dbReference type="NCBI Taxonomy" id="576131"/>
    <lineage>
        <taxon>Bacteria</taxon>
        <taxon>Pseudomonadati</taxon>
        <taxon>Pseudomonadota</taxon>
        <taxon>Alphaproteobacteria</taxon>
        <taxon>Rhodobacterales</taxon>
        <taxon>Roseobacteraceae</taxon>
        <taxon>Lentibacter</taxon>
    </lineage>
</organism>
<dbReference type="InterPro" id="IPR011088">
    <property type="entry name" value="Phage_phiNM3_A0EWY4"/>
</dbReference>
<name>A0A1H3GT77_9RHOB</name>
<accession>A0A1H3GT77</accession>
<feature type="transmembrane region" description="Helical" evidence="1">
    <location>
        <begin position="7"/>
        <end position="24"/>
    </location>
</feature>
<dbReference type="RefSeq" id="WP_089888800.1">
    <property type="nucleotide sequence ID" value="NZ_CANLAN010000002.1"/>
</dbReference>
<evidence type="ECO:0008006" key="4">
    <source>
        <dbReference type="Google" id="ProtNLM"/>
    </source>
</evidence>
<reference evidence="2 3" key="1">
    <citation type="submission" date="2016-10" db="EMBL/GenBank/DDBJ databases">
        <authorList>
            <person name="de Groot N.N."/>
        </authorList>
    </citation>
    <scope>NUCLEOTIDE SEQUENCE [LARGE SCALE GENOMIC DNA]</scope>
    <source>
        <strain evidence="2 3">DSM 24677</strain>
    </source>
</reference>
<sequence length="213" mass="25229">MRNVRRIFRVVLFVIAGLYLHYTLPQHDVAKVTGISDRLERLSSFQQIFYNQVDLGSAEGDMRDLRLINTVKVDTWFLGLWRGGERVMVYRNEDTGVYPPYFKFDSSDLEAEASALAGKEQWVSITHYGWRMRFLSIYPNAISIKPVSGPEYRPFPWFNLFFFAFLIVGFFFVRAMWRQFVERTVDPTMDALEDGYDMRKSRVQKWLDSWRSK</sequence>
<keyword evidence="3" id="KW-1185">Reference proteome</keyword>
<dbReference type="AlphaFoldDB" id="A0A1H3GT77"/>
<protein>
    <recommendedName>
        <fullName evidence="4">DUF1523 domain-containing protein</fullName>
    </recommendedName>
</protein>
<feature type="transmembrane region" description="Helical" evidence="1">
    <location>
        <begin position="155"/>
        <end position="173"/>
    </location>
</feature>
<keyword evidence="1" id="KW-0812">Transmembrane</keyword>
<dbReference type="EMBL" id="FNPR01000001">
    <property type="protein sequence ID" value="SDY06523.1"/>
    <property type="molecule type" value="Genomic_DNA"/>
</dbReference>